<name>A0A285PG47_9HYPH</name>
<accession>A0A285PG47</accession>
<sequence>MDISTTNLLNHRTKRPVPLTRMGFGGAPLGNLYRKVSDEDAQASLQAAFDAGIRYFDTAPQYGLGRSEMRFGKALKRFGRDNVQLSTKIGRLLVDCEPHEVTPEAFVDVPQKRIVFDYSYDGVMRSYEASKERLEVSNADILLIHDVCVFSQGSQEMSDKRVRELFDQGGYRALTELRNSGEIAAIGAGVNEWQVCEKLLGLGDFDGFLLAGRYTLLEQEALNSFLPLCEKRDVGIILGGPYNSGILATGAIEGAKYNYAQAPDDVLERVNKIEAVCKAHDTRLIAAALQFVLGHPAVKTVVPGAVSSAEVKANVELMQTPIPQGLWSDLRIEGLIRSDAPLPGEKKVSEVS</sequence>
<dbReference type="InterPro" id="IPR023210">
    <property type="entry name" value="NADP_OxRdtase_dom"/>
</dbReference>
<dbReference type="Proteomes" id="UP000219439">
    <property type="component" value="Unassembled WGS sequence"/>
</dbReference>
<dbReference type="OrthoDB" id="9768851at2"/>
<feature type="domain" description="NADP-dependent oxidoreductase" evidence="1">
    <location>
        <begin position="21"/>
        <end position="325"/>
    </location>
</feature>
<proteinExistence type="predicted"/>
<dbReference type="GO" id="GO:0016491">
    <property type="term" value="F:oxidoreductase activity"/>
    <property type="evidence" value="ECO:0007669"/>
    <property type="project" value="InterPro"/>
</dbReference>
<dbReference type="GO" id="GO:0005829">
    <property type="term" value="C:cytosol"/>
    <property type="evidence" value="ECO:0007669"/>
    <property type="project" value="TreeGrafter"/>
</dbReference>
<gene>
    <name evidence="2" type="ORF">SAMN06265368_3366</name>
</gene>
<dbReference type="EMBL" id="OBEL01000004">
    <property type="protein sequence ID" value="SNZ20263.1"/>
    <property type="molecule type" value="Genomic_DNA"/>
</dbReference>
<dbReference type="Pfam" id="PF00248">
    <property type="entry name" value="Aldo_ket_red"/>
    <property type="match status" value="1"/>
</dbReference>
<dbReference type="PANTHER" id="PTHR42686">
    <property type="entry name" value="GH17980P-RELATED"/>
    <property type="match status" value="1"/>
</dbReference>
<keyword evidence="3" id="KW-1185">Reference proteome</keyword>
<dbReference type="AlphaFoldDB" id="A0A285PG47"/>
<reference evidence="2 3" key="1">
    <citation type="submission" date="2017-09" db="EMBL/GenBank/DDBJ databases">
        <authorList>
            <person name="Ehlers B."/>
            <person name="Leendertz F.H."/>
        </authorList>
    </citation>
    <scope>NUCLEOTIDE SEQUENCE [LARGE SCALE GENOMIC DNA]</scope>
    <source>
        <strain evidence="2 3">DSM 18289</strain>
    </source>
</reference>
<dbReference type="PANTHER" id="PTHR42686:SF1">
    <property type="entry name" value="GH17980P-RELATED"/>
    <property type="match status" value="1"/>
</dbReference>
<evidence type="ECO:0000259" key="1">
    <source>
        <dbReference type="Pfam" id="PF00248"/>
    </source>
</evidence>
<protein>
    <submittedName>
        <fullName evidence="2">D-threo-aldose 1-dehydrogenase</fullName>
    </submittedName>
</protein>
<dbReference type="RefSeq" id="WP_097154628.1">
    <property type="nucleotide sequence ID" value="NZ_OBEL01000004.1"/>
</dbReference>
<dbReference type="InterPro" id="IPR020471">
    <property type="entry name" value="AKR"/>
</dbReference>
<dbReference type="InterPro" id="IPR036812">
    <property type="entry name" value="NAD(P)_OxRdtase_dom_sf"/>
</dbReference>
<dbReference type="Gene3D" id="3.20.20.100">
    <property type="entry name" value="NADP-dependent oxidoreductase domain"/>
    <property type="match status" value="1"/>
</dbReference>
<evidence type="ECO:0000313" key="3">
    <source>
        <dbReference type="Proteomes" id="UP000219439"/>
    </source>
</evidence>
<evidence type="ECO:0000313" key="2">
    <source>
        <dbReference type="EMBL" id="SNZ20263.1"/>
    </source>
</evidence>
<dbReference type="SUPFAM" id="SSF51430">
    <property type="entry name" value="NAD(P)-linked oxidoreductase"/>
    <property type="match status" value="1"/>
</dbReference>
<organism evidence="2 3">
    <name type="scientific">Cohaesibacter gelatinilyticus</name>
    <dbReference type="NCBI Taxonomy" id="372072"/>
    <lineage>
        <taxon>Bacteria</taxon>
        <taxon>Pseudomonadati</taxon>
        <taxon>Pseudomonadota</taxon>
        <taxon>Alphaproteobacteria</taxon>
        <taxon>Hyphomicrobiales</taxon>
        <taxon>Cohaesibacteraceae</taxon>
    </lineage>
</organism>